<evidence type="ECO:0000313" key="1">
    <source>
        <dbReference type="EMBL" id="GIO56430.1"/>
    </source>
</evidence>
<evidence type="ECO:0000313" key="2">
    <source>
        <dbReference type="Proteomes" id="UP000676601"/>
    </source>
</evidence>
<name>A0ABQ4LJK2_9BACL</name>
<dbReference type="EMBL" id="BORU01000002">
    <property type="protein sequence ID" value="GIO56430.1"/>
    <property type="molecule type" value="Genomic_DNA"/>
</dbReference>
<protein>
    <submittedName>
        <fullName evidence="1">Uncharacterized protein</fullName>
    </submittedName>
</protein>
<reference evidence="1 2" key="1">
    <citation type="submission" date="2021-03" db="EMBL/GenBank/DDBJ databases">
        <title>Antimicrobial resistance genes in bacteria isolated from Japanese honey, and their potential for conferring macrolide and lincosamide resistance in the American foulbrood pathogen Paenibacillus larvae.</title>
        <authorList>
            <person name="Okamoto M."/>
            <person name="Kumagai M."/>
            <person name="Kanamori H."/>
            <person name="Takamatsu D."/>
        </authorList>
    </citation>
    <scope>NUCLEOTIDE SEQUENCE [LARGE SCALE GENOMIC DNA]</scope>
    <source>
        <strain evidence="1 2">J21TS7</strain>
    </source>
</reference>
<dbReference type="Proteomes" id="UP000676601">
    <property type="component" value="Unassembled WGS sequence"/>
</dbReference>
<sequence>MKYHNESLKNDRCIMYRFFRMHLADCGLRIRFKKINRMEGDCKFDFDVDIPTEGRYY</sequence>
<comment type="caution">
    <text evidence="1">The sequence shown here is derived from an EMBL/GenBank/DDBJ whole genome shotgun (WGS) entry which is preliminary data.</text>
</comment>
<accession>A0ABQ4LJK2</accession>
<proteinExistence type="predicted"/>
<organism evidence="1 2">
    <name type="scientific">Paenibacillus cineris</name>
    <dbReference type="NCBI Taxonomy" id="237530"/>
    <lineage>
        <taxon>Bacteria</taxon>
        <taxon>Bacillati</taxon>
        <taxon>Bacillota</taxon>
        <taxon>Bacilli</taxon>
        <taxon>Bacillales</taxon>
        <taxon>Paenibacillaceae</taxon>
        <taxon>Paenibacillus</taxon>
    </lineage>
</organism>
<gene>
    <name evidence="1" type="ORF">J21TS7_47480</name>
</gene>
<keyword evidence="2" id="KW-1185">Reference proteome</keyword>